<name>A0A835U842_VANPL</name>
<evidence type="ECO:0000256" key="3">
    <source>
        <dbReference type="ARBA" id="ARBA00022729"/>
    </source>
</evidence>
<dbReference type="Pfam" id="PF02225">
    <property type="entry name" value="PA"/>
    <property type="match status" value="1"/>
</dbReference>
<comment type="similarity">
    <text evidence="1">Belongs to the peptidase S8 family.</text>
</comment>
<dbReference type="AlphaFoldDB" id="A0A835U842"/>
<dbReference type="GO" id="GO:0004252">
    <property type="term" value="F:serine-type endopeptidase activity"/>
    <property type="evidence" value="ECO:0007669"/>
    <property type="project" value="InterPro"/>
</dbReference>
<evidence type="ECO:0000256" key="1">
    <source>
        <dbReference type="ARBA" id="ARBA00011073"/>
    </source>
</evidence>
<dbReference type="GO" id="GO:0006508">
    <property type="term" value="P:proteolysis"/>
    <property type="evidence" value="ECO:0007669"/>
    <property type="project" value="UniProtKB-KW"/>
</dbReference>
<evidence type="ECO:0000313" key="8">
    <source>
        <dbReference type="Proteomes" id="UP000636800"/>
    </source>
</evidence>
<organism evidence="7 8">
    <name type="scientific">Vanilla planifolia</name>
    <name type="common">Vanilla</name>
    <dbReference type="NCBI Taxonomy" id="51239"/>
    <lineage>
        <taxon>Eukaryota</taxon>
        <taxon>Viridiplantae</taxon>
        <taxon>Streptophyta</taxon>
        <taxon>Embryophyta</taxon>
        <taxon>Tracheophyta</taxon>
        <taxon>Spermatophyta</taxon>
        <taxon>Magnoliopsida</taxon>
        <taxon>Liliopsida</taxon>
        <taxon>Asparagales</taxon>
        <taxon>Orchidaceae</taxon>
        <taxon>Vanilloideae</taxon>
        <taxon>Vanilleae</taxon>
        <taxon>Vanilla</taxon>
    </lineage>
</organism>
<comment type="caution">
    <text evidence="7">The sequence shown here is derived from an EMBL/GenBank/DDBJ whole genome shotgun (WGS) entry which is preliminary data.</text>
</comment>
<dbReference type="EMBL" id="JADCNL010000167">
    <property type="protein sequence ID" value="KAG0449636.1"/>
    <property type="molecule type" value="Genomic_DNA"/>
</dbReference>
<keyword evidence="5" id="KW-0325">Glycoprotein</keyword>
<evidence type="ECO:0000256" key="4">
    <source>
        <dbReference type="ARBA" id="ARBA00022825"/>
    </source>
</evidence>
<accession>A0A835U842</accession>
<keyword evidence="2" id="KW-0645">Protease</keyword>
<dbReference type="FunFam" id="3.50.30.30:FF:000005">
    <property type="entry name" value="subtilisin-like protease SBT1.5"/>
    <property type="match status" value="1"/>
</dbReference>
<dbReference type="InterPro" id="IPR045051">
    <property type="entry name" value="SBT"/>
</dbReference>
<feature type="domain" description="PA" evidence="6">
    <location>
        <begin position="10"/>
        <end position="94"/>
    </location>
</feature>
<evidence type="ECO:0000313" key="7">
    <source>
        <dbReference type="EMBL" id="KAG0449636.1"/>
    </source>
</evidence>
<gene>
    <name evidence="7" type="ORF">HPP92_027279</name>
</gene>
<dbReference type="Gene3D" id="3.40.50.200">
    <property type="entry name" value="Peptidase S8/S53 domain"/>
    <property type="match status" value="1"/>
</dbReference>
<keyword evidence="8" id="KW-1185">Reference proteome</keyword>
<sequence>MLPLIRSRDAAAANASYEDANVCLMGSLDATKVRGKIVVCVRGWNYVTDKSMEVKLVGGKGMVLVNSLTDGNDIFADLHVLPATHISDSDALKLFSYLNSTKSPMGTISYPITMLGTKPAPLMAQFSSQGPNTITPEILKVNTTWFSL</sequence>
<dbReference type="PANTHER" id="PTHR10795">
    <property type="entry name" value="PROPROTEIN CONVERTASE SUBTILISIN/KEXIN"/>
    <property type="match status" value="1"/>
</dbReference>
<dbReference type="Gene3D" id="3.50.30.30">
    <property type="match status" value="1"/>
</dbReference>
<evidence type="ECO:0000256" key="2">
    <source>
        <dbReference type="ARBA" id="ARBA00022670"/>
    </source>
</evidence>
<dbReference type="Proteomes" id="UP000636800">
    <property type="component" value="Unassembled WGS sequence"/>
</dbReference>
<keyword evidence="4" id="KW-0720">Serine protease</keyword>
<evidence type="ECO:0000256" key="5">
    <source>
        <dbReference type="ARBA" id="ARBA00023180"/>
    </source>
</evidence>
<dbReference type="SUPFAM" id="SSF52025">
    <property type="entry name" value="PA domain"/>
    <property type="match status" value="1"/>
</dbReference>
<keyword evidence="3" id="KW-0732">Signal</keyword>
<evidence type="ECO:0000259" key="6">
    <source>
        <dbReference type="Pfam" id="PF02225"/>
    </source>
</evidence>
<reference evidence="7 8" key="1">
    <citation type="journal article" date="2020" name="Nat. Food">
        <title>A phased Vanilla planifolia genome enables genetic improvement of flavour and production.</title>
        <authorList>
            <person name="Hasing T."/>
            <person name="Tang H."/>
            <person name="Brym M."/>
            <person name="Khazi F."/>
            <person name="Huang T."/>
            <person name="Chambers A.H."/>
        </authorList>
    </citation>
    <scope>NUCLEOTIDE SEQUENCE [LARGE SCALE GENOMIC DNA]</scope>
    <source>
        <tissue evidence="7">Leaf</tissue>
    </source>
</reference>
<dbReference type="InterPro" id="IPR046450">
    <property type="entry name" value="PA_dom_sf"/>
</dbReference>
<dbReference type="InterPro" id="IPR003137">
    <property type="entry name" value="PA_domain"/>
</dbReference>
<keyword evidence="4" id="KW-0378">Hydrolase</keyword>
<dbReference type="CDD" id="cd02120">
    <property type="entry name" value="PA_subtilisin_like"/>
    <property type="match status" value="1"/>
</dbReference>
<proteinExistence type="inferred from homology"/>
<protein>
    <recommendedName>
        <fullName evidence="6">PA domain-containing protein</fullName>
    </recommendedName>
</protein>
<dbReference type="InterPro" id="IPR036852">
    <property type="entry name" value="Peptidase_S8/S53_dom_sf"/>
</dbReference>